<gene>
    <name evidence="9" type="primary">mfd</name>
    <name evidence="12" type="ORF">BJ122_10526</name>
</gene>
<dbReference type="InterPro" id="IPR005118">
    <property type="entry name" value="TRCF_C"/>
</dbReference>
<dbReference type="InterPro" id="IPR014001">
    <property type="entry name" value="Helicase_ATP-bd"/>
</dbReference>
<dbReference type="InterPro" id="IPR001650">
    <property type="entry name" value="Helicase_C-like"/>
</dbReference>
<dbReference type="SUPFAM" id="SSF143517">
    <property type="entry name" value="TRCF domain-like"/>
    <property type="match status" value="1"/>
</dbReference>
<dbReference type="SMART" id="SM00487">
    <property type="entry name" value="DEXDc"/>
    <property type="match status" value="1"/>
</dbReference>
<feature type="domain" description="Helicase C-terminal" evidence="11">
    <location>
        <begin position="819"/>
        <end position="973"/>
    </location>
</feature>
<dbReference type="GO" id="GO:0003678">
    <property type="term" value="F:DNA helicase activity"/>
    <property type="evidence" value="ECO:0007669"/>
    <property type="project" value="TreeGrafter"/>
</dbReference>
<dbReference type="InterPro" id="IPR011545">
    <property type="entry name" value="DEAD/DEAH_box_helicase_dom"/>
</dbReference>
<dbReference type="AlphaFoldDB" id="A0A318TVQ2"/>
<dbReference type="GO" id="GO:0003684">
    <property type="term" value="F:damaged DNA binding"/>
    <property type="evidence" value="ECO:0007669"/>
    <property type="project" value="InterPro"/>
</dbReference>
<dbReference type="InterPro" id="IPR004576">
    <property type="entry name" value="Mfd"/>
</dbReference>
<evidence type="ECO:0000313" key="13">
    <source>
        <dbReference type="Proteomes" id="UP000248148"/>
    </source>
</evidence>
<dbReference type="HAMAP" id="MF_00969">
    <property type="entry name" value="TRCF"/>
    <property type="match status" value="1"/>
</dbReference>
<dbReference type="Gene3D" id="3.40.50.11140">
    <property type="match status" value="1"/>
</dbReference>
<dbReference type="InterPro" id="IPR027417">
    <property type="entry name" value="P-loop_NTPase"/>
</dbReference>
<sequence>MKAPHRSPADLLNPGQPLTFANVAEGAEGLIISDLARTVAAKAKPPAVSLAVICRDGSRMQQLARALEFFAPDLAVMQFPAWDCQPYDRVSPHGGILAQRLTALARLSRLTGSDKPLIVLTTVNAVVQRVPAREQVAAQALSVAPGNVVPMDSIVAWLEHNGYNRASTVREPGEYAVRGGILDLFPAGLDQPVRFDFFGDQLESIRTFDAETQRTLHAMRGLDLVPVSEFQLVTETIRRFRMGYVAEFGAPTRDDGLYEAVSEGRRYPGMEHWLPLFQDRMDTLFDYLDGTPVAIEPQSEDAARERLKQIADYYLARKEARDLPGSGAIYNPLPPDRLYLSEDEWDKRLQGRALARLTPFAMPEQGGAVIDAGAKQGRNFAPERADSSVNVFEALVAHINSLQAARKKVVVTLWSEGSRERMASMLADHKLHNITSVNTWRMVQATPRNETMLAVLGMESGFETDAFAVISEQDILGDRLVRPRRASRKLDNFISEVTSLTTGDIVVHVEHGIGRFVGLQTLEVGGAPHDCLELHYAGDTKLFLPVENIELLSRYGSDSATVELDRLGGSGWQARKAKLKNRIREMAGELIKIAAERHLRETPKIVLQPSLYDEFCARFPYEETEDQLGAINAALHDLESGKPMDRLVCGDVGFGKTEVALRAAFAVAMEGKQVAVVVPTTLLARQHAKTFTERFRGLPVTVGQASRLVTPKELSQVKKGIADGSIDIVVGTHALLGKAIKFKDLGLLVVDEEQHFGVTHKERLKQLRAEVHVLTLSATPIPRTLQLALTGVRDLSIIASAPVDRLAVRTFVAPHDPLMIREALLRERYRGGQAFYVVPRIDDLAGVKEFLDKNVPEMKVAVAHGQMPPTVIEDIMSAFYDGKYDILLSTTIVESGLDIPNANTLIVHRADMFGLAQLYQLRGRVGRSKLRAYALFTLPSQHKITAQAERRLKVLQSLETLGAGFQLASHDLDIRGSGNLLGEEQSGHIKEVGFELYQSMLEEAITNLKAGVVEPVADRWSPQITIGMPVLIPEEFVSDLSVRLSLYRRLADLDTEDEIDGFAAELRDRFGPLPDEVRYLFKVATIKSYCRRANVEKVDAGPKGAVIAFRDNAFAHPEKLVGFIKMHGQAAKVRPDMKVVFLQHWATPEERLAGTTDILKQLANLADGRKAA</sequence>
<evidence type="ECO:0000313" key="12">
    <source>
        <dbReference type="EMBL" id="PYF03769.1"/>
    </source>
</evidence>
<dbReference type="PANTHER" id="PTHR47964">
    <property type="entry name" value="ATP-DEPENDENT DNA HELICASE HOMOLOG RECG, CHLOROPLASTIC"/>
    <property type="match status" value="1"/>
</dbReference>
<proteinExistence type="inferred from homology"/>
<dbReference type="SMART" id="SM00982">
    <property type="entry name" value="TRCF"/>
    <property type="match status" value="1"/>
</dbReference>
<dbReference type="Pfam" id="PF00270">
    <property type="entry name" value="DEAD"/>
    <property type="match status" value="1"/>
</dbReference>
<dbReference type="Gene3D" id="3.90.1150.50">
    <property type="entry name" value="Transcription-repair-coupling factor, D7 domain"/>
    <property type="match status" value="1"/>
</dbReference>
<keyword evidence="5" id="KW-0347">Helicase</keyword>
<keyword evidence="1 9" id="KW-0963">Cytoplasm</keyword>
<organism evidence="12 13">
    <name type="scientific">Rhodopseudomonas faecalis</name>
    <dbReference type="NCBI Taxonomy" id="99655"/>
    <lineage>
        <taxon>Bacteria</taxon>
        <taxon>Pseudomonadati</taxon>
        <taxon>Pseudomonadota</taxon>
        <taxon>Alphaproteobacteria</taxon>
        <taxon>Hyphomicrobiales</taxon>
        <taxon>Nitrobacteraceae</taxon>
        <taxon>Rhodopseudomonas</taxon>
    </lineage>
</organism>
<keyword evidence="3 9" id="KW-0227">DNA damage</keyword>
<dbReference type="PROSITE" id="PS51194">
    <property type="entry name" value="HELICASE_CTER"/>
    <property type="match status" value="1"/>
</dbReference>
<dbReference type="InterPro" id="IPR048635">
    <property type="entry name" value="MFD_D3"/>
</dbReference>
<dbReference type="InterPro" id="IPR036101">
    <property type="entry name" value="CarD-like/TRCF_RID_sf"/>
</dbReference>
<dbReference type="InterPro" id="IPR047112">
    <property type="entry name" value="RecG/Mfd"/>
</dbReference>
<name>A0A318TVQ2_9BRAD</name>
<dbReference type="Pfam" id="PF17757">
    <property type="entry name" value="UvrB_inter"/>
    <property type="match status" value="1"/>
</dbReference>
<reference evidence="12 13" key="1">
    <citation type="submission" date="2018-06" db="EMBL/GenBank/DDBJ databases">
        <title>Genomic Encyclopedia of Archaeal and Bacterial Type Strains, Phase II (KMG-II): from individual species to whole genera.</title>
        <authorList>
            <person name="Goeker M."/>
        </authorList>
    </citation>
    <scope>NUCLEOTIDE SEQUENCE [LARGE SCALE GENOMIC DNA]</scope>
    <source>
        <strain evidence="12 13">JCM 11668</strain>
    </source>
</reference>
<comment type="similarity">
    <text evidence="9">In the N-terminal section; belongs to the UvrB family.</text>
</comment>
<evidence type="ECO:0000256" key="3">
    <source>
        <dbReference type="ARBA" id="ARBA00022763"/>
    </source>
</evidence>
<evidence type="ECO:0000256" key="7">
    <source>
        <dbReference type="ARBA" id="ARBA00023125"/>
    </source>
</evidence>
<dbReference type="InterPro" id="IPR003711">
    <property type="entry name" value="CarD-like/TRCF_RID"/>
</dbReference>
<dbReference type="GO" id="GO:0006355">
    <property type="term" value="P:regulation of DNA-templated transcription"/>
    <property type="evidence" value="ECO:0007669"/>
    <property type="project" value="UniProtKB-UniRule"/>
</dbReference>
<dbReference type="Gene3D" id="3.40.50.300">
    <property type="entry name" value="P-loop containing nucleotide triphosphate hydrolases"/>
    <property type="match status" value="2"/>
</dbReference>
<dbReference type="PROSITE" id="PS51192">
    <property type="entry name" value="HELICASE_ATP_BIND_1"/>
    <property type="match status" value="1"/>
</dbReference>
<dbReference type="CDD" id="cd17991">
    <property type="entry name" value="DEXHc_TRCF"/>
    <property type="match status" value="1"/>
</dbReference>
<dbReference type="EMBL" id="QJTI01000005">
    <property type="protein sequence ID" value="PYF03769.1"/>
    <property type="molecule type" value="Genomic_DNA"/>
</dbReference>
<keyword evidence="7 9" id="KW-0238">DNA-binding</keyword>
<comment type="caution">
    <text evidence="12">The sequence shown here is derived from an EMBL/GenBank/DDBJ whole genome shotgun (WGS) entry which is preliminary data.</text>
</comment>
<dbReference type="RefSeq" id="WP_110780188.1">
    <property type="nucleotide sequence ID" value="NZ_QJTI01000005.1"/>
</dbReference>
<dbReference type="NCBIfam" id="TIGR00580">
    <property type="entry name" value="mfd"/>
    <property type="match status" value="1"/>
</dbReference>
<evidence type="ECO:0000256" key="2">
    <source>
        <dbReference type="ARBA" id="ARBA00022741"/>
    </source>
</evidence>
<comment type="subcellular location">
    <subcellularLocation>
        <location evidence="9">Cytoplasm</location>
    </subcellularLocation>
</comment>
<keyword evidence="2 9" id="KW-0547">Nucleotide-binding</keyword>
<evidence type="ECO:0000256" key="5">
    <source>
        <dbReference type="ARBA" id="ARBA00022806"/>
    </source>
</evidence>
<dbReference type="GO" id="GO:0016787">
    <property type="term" value="F:hydrolase activity"/>
    <property type="evidence" value="ECO:0007669"/>
    <property type="project" value="UniProtKB-KW"/>
</dbReference>
<evidence type="ECO:0000259" key="11">
    <source>
        <dbReference type="PROSITE" id="PS51194"/>
    </source>
</evidence>
<dbReference type="SMART" id="SM00490">
    <property type="entry name" value="HELICc"/>
    <property type="match status" value="1"/>
</dbReference>
<dbReference type="Gene3D" id="3.40.50.11180">
    <property type="match status" value="1"/>
</dbReference>
<dbReference type="Pfam" id="PF00271">
    <property type="entry name" value="Helicase_C"/>
    <property type="match status" value="1"/>
</dbReference>
<dbReference type="Pfam" id="PF21132">
    <property type="entry name" value="MFD_D3"/>
    <property type="match status" value="1"/>
</dbReference>
<protein>
    <recommendedName>
        <fullName evidence="9">Transcription-repair-coupling factor</fullName>
        <shortName evidence="9">TRCF</shortName>
        <ecNumber evidence="9">3.6.4.-</ecNumber>
    </recommendedName>
</protein>
<keyword evidence="8 9" id="KW-0234">DNA repair</keyword>
<dbReference type="OrthoDB" id="9804325at2"/>
<comment type="function">
    <text evidence="9">Couples transcription and DNA repair by recognizing RNA polymerase (RNAP) stalled at DNA lesions. Mediates ATP-dependent release of RNAP and its truncated transcript from the DNA, and recruitment of nucleotide excision repair machinery to the damaged site.</text>
</comment>
<dbReference type="GO" id="GO:0000716">
    <property type="term" value="P:transcription-coupled nucleotide-excision repair, DNA damage recognition"/>
    <property type="evidence" value="ECO:0007669"/>
    <property type="project" value="UniProtKB-UniRule"/>
</dbReference>
<evidence type="ECO:0000256" key="9">
    <source>
        <dbReference type="HAMAP-Rule" id="MF_00969"/>
    </source>
</evidence>
<dbReference type="Pfam" id="PF02559">
    <property type="entry name" value="CarD_TRCF_RID"/>
    <property type="match status" value="1"/>
</dbReference>
<dbReference type="Pfam" id="PF03461">
    <property type="entry name" value="TRCF"/>
    <property type="match status" value="1"/>
</dbReference>
<comment type="similarity">
    <text evidence="9">In the C-terminal section; belongs to the helicase family. RecG subfamily.</text>
</comment>
<dbReference type="GO" id="GO:0005737">
    <property type="term" value="C:cytoplasm"/>
    <property type="evidence" value="ECO:0007669"/>
    <property type="project" value="UniProtKB-SubCell"/>
</dbReference>
<keyword evidence="4 9" id="KW-0378">Hydrolase</keyword>
<dbReference type="PANTHER" id="PTHR47964:SF1">
    <property type="entry name" value="ATP-DEPENDENT DNA HELICASE HOMOLOG RECG, CHLOROPLASTIC"/>
    <property type="match status" value="1"/>
</dbReference>
<feature type="domain" description="Helicase ATP-binding" evidence="10">
    <location>
        <begin position="637"/>
        <end position="798"/>
    </location>
</feature>
<dbReference type="GO" id="GO:0005524">
    <property type="term" value="F:ATP binding"/>
    <property type="evidence" value="ECO:0007669"/>
    <property type="project" value="UniProtKB-UniRule"/>
</dbReference>
<dbReference type="InterPro" id="IPR041471">
    <property type="entry name" value="UvrB_inter"/>
</dbReference>
<keyword evidence="6 9" id="KW-0067">ATP-binding</keyword>
<dbReference type="Proteomes" id="UP000248148">
    <property type="component" value="Unassembled WGS sequence"/>
</dbReference>
<evidence type="ECO:0000259" key="10">
    <source>
        <dbReference type="PROSITE" id="PS51192"/>
    </source>
</evidence>
<dbReference type="SUPFAM" id="SSF141259">
    <property type="entry name" value="CarD-like"/>
    <property type="match status" value="1"/>
</dbReference>
<evidence type="ECO:0000256" key="8">
    <source>
        <dbReference type="ARBA" id="ARBA00023204"/>
    </source>
</evidence>
<evidence type="ECO:0000256" key="6">
    <source>
        <dbReference type="ARBA" id="ARBA00022840"/>
    </source>
</evidence>
<dbReference type="Gene3D" id="2.40.10.170">
    <property type="match status" value="1"/>
</dbReference>
<evidence type="ECO:0000256" key="1">
    <source>
        <dbReference type="ARBA" id="ARBA00022490"/>
    </source>
</evidence>
<dbReference type="SMART" id="SM01058">
    <property type="entry name" value="CarD_TRCF"/>
    <property type="match status" value="1"/>
</dbReference>
<dbReference type="InterPro" id="IPR037235">
    <property type="entry name" value="TRCF-like_C_D7"/>
</dbReference>
<dbReference type="Gene3D" id="3.30.2060.10">
    <property type="entry name" value="Penicillin-binding protein 1b domain"/>
    <property type="match status" value="1"/>
</dbReference>
<dbReference type="EC" id="3.6.4.-" evidence="9"/>
<keyword evidence="13" id="KW-1185">Reference proteome</keyword>
<evidence type="ECO:0000256" key="4">
    <source>
        <dbReference type="ARBA" id="ARBA00022801"/>
    </source>
</evidence>
<accession>A0A318TVQ2</accession>
<dbReference type="SUPFAM" id="SSF52540">
    <property type="entry name" value="P-loop containing nucleoside triphosphate hydrolases"/>
    <property type="match status" value="4"/>
</dbReference>